<accession>E2BA97</accession>
<keyword evidence="2" id="KW-1185">Reference proteome</keyword>
<organism evidence="2">
    <name type="scientific">Harpegnathos saltator</name>
    <name type="common">Jerdon's jumping ant</name>
    <dbReference type="NCBI Taxonomy" id="610380"/>
    <lineage>
        <taxon>Eukaryota</taxon>
        <taxon>Metazoa</taxon>
        <taxon>Ecdysozoa</taxon>
        <taxon>Arthropoda</taxon>
        <taxon>Hexapoda</taxon>
        <taxon>Insecta</taxon>
        <taxon>Pterygota</taxon>
        <taxon>Neoptera</taxon>
        <taxon>Endopterygota</taxon>
        <taxon>Hymenoptera</taxon>
        <taxon>Apocrita</taxon>
        <taxon>Aculeata</taxon>
        <taxon>Formicoidea</taxon>
        <taxon>Formicidae</taxon>
        <taxon>Ponerinae</taxon>
        <taxon>Ponerini</taxon>
        <taxon>Harpegnathos</taxon>
    </lineage>
</organism>
<dbReference type="EMBL" id="GL446691">
    <property type="protein sequence ID" value="EFN87395.1"/>
    <property type="molecule type" value="Genomic_DNA"/>
</dbReference>
<evidence type="ECO:0000313" key="2">
    <source>
        <dbReference type="Proteomes" id="UP000008237"/>
    </source>
</evidence>
<dbReference type="AlphaFoldDB" id="E2BA97"/>
<reference evidence="1 2" key="1">
    <citation type="journal article" date="2010" name="Science">
        <title>Genomic comparison of the ants Camponotus floridanus and Harpegnathos saltator.</title>
        <authorList>
            <person name="Bonasio R."/>
            <person name="Zhang G."/>
            <person name="Ye C."/>
            <person name="Mutti N.S."/>
            <person name="Fang X."/>
            <person name="Qin N."/>
            <person name="Donahue G."/>
            <person name="Yang P."/>
            <person name="Li Q."/>
            <person name="Li C."/>
            <person name="Zhang P."/>
            <person name="Huang Z."/>
            <person name="Berger S.L."/>
            <person name="Reinberg D."/>
            <person name="Wang J."/>
            <person name="Liebig J."/>
        </authorList>
    </citation>
    <scope>NUCLEOTIDE SEQUENCE [LARGE SCALE GENOMIC DNA]</scope>
    <source>
        <strain evidence="1 2">R22 G/1</strain>
    </source>
</reference>
<feature type="non-terminal residue" evidence="1">
    <location>
        <position position="41"/>
    </location>
</feature>
<proteinExistence type="predicted"/>
<sequence>YRYRFVLNPQISTRQIEKQHDIPKSTANRMLRATKFHPYHI</sequence>
<dbReference type="InParanoid" id="E2BA97"/>
<name>E2BA97_HARSA</name>
<gene>
    <name evidence="1" type="ORF">EAI_17589</name>
</gene>
<dbReference type="Proteomes" id="UP000008237">
    <property type="component" value="Unassembled WGS sequence"/>
</dbReference>
<protein>
    <submittedName>
        <fullName evidence="1">Uncharacterized protein</fullName>
    </submittedName>
</protein>
<evidence type="ECO:0000313" key="1">
    <source>
        <dbReference type="EMBL" id="EFN87395.1"/>
    </source>
</evidence>
<feature type="non-terminal residue" evidence="1">
    <location>
        <position position="1"/>
    </location>
</feature>